<dbReference type="InterPro" id="IPR051313">
    <property type="entry name" value="Bact_iron-sidero_bind"/>
</dbReference>
<protein>
    <submittedName>
        <fullName evidence="6">ABC transporter substrate-binding protein</fullName>
    </submittedName>
</protein>
<sequence length="334" mass="35213">MSVSLPVDDATRRDFVFGSLGLAALLAGCGAAPATSADAPGAYPRTVTDATGTDVVLDARPRRIACAQNVWDLDAVLALGEVPVQFGLRDFAEYTGSTTTSWPWHERALDGEQPERVSVGEELSVEAIAAAAPDLIVGDSAVADVRDRLGSLAPVVQIASFDWRRNLRILGEALDLSDDAEALVAQTDQRLATSLDGYDLAGARVAVIGVYDATAFYFFGNDAIPVVDLLRRAGFGSLDELTAGATPDAPRVEYSAEQFGLLDAADLVVVFDYGDSGVPSTVSTDPLFARLPAVRAGRVVVVEQGERAQGLSVFGPLNLQLGLDFVRECAELVV</sequence>
<evidence type="ECO:0000313" key="6">
    <source>
        <dbReference type="EMBL" id="QJY50074.1"/>
    </source>
</evidence>
<dbReference type="InterPro" id="IPR006311">
    <property type="entry name" value="TAT_signal"/>
</dbReference>
<feature type="domain" description="Fe/B12 periplasmic-binding" evidence="5">
    <location>
        <begin position="62"/>
        <end position="334"/>
    </location>
</feature>
<dbReference type="PROSITE" id="PS50983">
    <property type="entry name" value="FE_B12_PBP"/>
    <property type="match status" value="1"/>
</dbReference>
<accession>A0A6M6JPW4</accession>
<evidence type="ECO:0000256" key="2">
    <source>
        <dbReference type="ARBA" id="ARBA00008814"/>
    </source>
</evidence>
<keyword evidence="7" id="KW-1185">Reference proteome</keyword>
<dbReference type="PANTHER" id="PTHR30532:SF24">
    <property type="entry name" value="FERRIC ENTEROBACTIN-BINDING PERIPLASMIC PROTEIN FEPB"/>
    <property type="match status" value="1"/>
</dbReference>
<evidence type="ECO:0000259" key="5">
    <source>
        <dbReference type="PROSITE" id="PS50983"/>
    </source>
</evidence>
<dbReference type="Gene3D" id="3.40.50.1980">
    <property type="entry name" value="Nitrogenase molybdenum iron protein domain"/>
    <property type="match status" value="2"/>
</dbReference>
<evidence type="ECO:0000313" key="7">
    <source>
        <dbReference type="Proteomes" id="UP000505377"/>
    </source>
</evidence>
<dbReference type="Pfam" id="PF01497">
    <property type="entry name" value="Peripla_BP_2"/>
    <property type="match status" value="1"/>
</dbReference>
<dbReference type="GO" id="GO:0030288">
    <property type="term" value="C:outer membrane-bounded periplasmic space"/>
    <property type="evidence" value="ECO:0007669"/>
    <property type="project" value="TreeGrafter"/>
</dbReference>
<evidence type="ECO:0000256" key="1">
    <source>
        <dbReference type="ARBA" id="ARBA00004196"/>
    </source>
</evidence>
<dbReference type="InterPro" id="IPR002491">
    <property type="entry name" value="ABC_transptr_periplasmic_BD"/>
</dbReference>
<name>A0A6M6JPW4_9PSEU</name>
<proteinExistence type="inferred from homology"/>
<dbReference type="GO" id="GO:1901678">
    <property type="term" value="P:iron coordination entity transport"/>
    <property type="evidence" value="ECO:0007669"/>
    <property type="project" value="UniProtKB-ARBA"/>
</dbReference>
<dbReference type="EMBL" id="CP053564">
    <property type="protein sequence ID" value="QJY50074.1"/>
    <property type="molecule type" value="Genomic_DNA"/>
</dbReference>
<dbReference type="RefSeq" id="WP_172167157.1">
    <property type="nucleotide sequence ID" value="NZ_CP053564.1"/>
</dbReference>
<dbReference type="AlphaFoldDB" id="A0A6M6JPW4"/>
<evidence type="ECO:0000256" key="3">
    <source>
        <dbReference type="ARBA" id="ARBA00022448"/>
    </source>
</evidence>
<dbReference type="SUPFAM" id="SSF53807">
    <property type="entry name" value="Helical backbone' metal receptor"/>
    <property type="match status" value="1"/>
</dbReference>
<evidence type="ECO:0000256" key="4">
    <source>
        <dbReference type="ARBA" id="ARBA00022729"/>
    </source>
</evidence>
<dbReference type="KEGG" id="pbro:HOP40_33515"/>
<keyword evidence="3" id="KW-0813">Transport</keyword>
<comment type="subcellular location">
    <subcellularLocation>
        <location evidence="1">Cell envelope</location>
    </subcellularLocation>
</comment>
<dbReference type="PROSITE" id="PS51318">
    <property type="entry name" value="TAT"/>
    <property type="match status" value="1"/>
</dbReference>
<dbReference type="PANTHER" id="PTHR30532">
    <property type="entry name" value="IRON III DICITRATE-BINDING PERIPLASMIC PROTEIN"/>
    <property type="match status" value="1"/>
</dbReference>
<organism evidence="6 7">
    <name type="scientific">Pseudonocardia broussonetiae</name>
    <dbReference type="NCBI Taxonomy" id="2736640"/>
    <lineage>
        <taxon>Bacteria</taxon>
        <taxon>Bacillati</taxon>
        <taxon>Actinomycetota</taxon>
        <taxon>Actinomycetes</taxon>
        <taxon>Pseudonocardiales</taxon>
        <taxon>Pseudonocardiaceae</taxon>
        <taxon>Pseudonocardia</taxon>
    </lineage>
</organism>
<gene>
    <name evidence="6" type="ORF">HOP40_33515</name>
</gene>
<dbReference type="Proteomes" id="UP000505377">
    <property type="component" value="Chromosome"/>
</dbReference>
<comment type="similarity">
    <text evidence="2">Belongs to the bacterial solute-binding protein 8 family.</text>
</comment>
<keyword evidence="4" id="KW-0732">Signal</keyword>
<reference evidence="6 7" key="1">
    <citation type="submission" date="2020-05" db="EMBL/GenBank/DDBJ databases">
        <authorList>
            <person name="Mo P."/>
        </authorList>
    </citation>
    <scope>NUCLEOTIDE SEQUENCE [LARGE SCALE GENOMIC DNA]</scope>
    <source>
        <strain evidence="6 7">Gen01</strain>
    </source>
</reference>